<dbReference type="EMBL" id="JACGWK010000763">
    <property type="protein sequence ID" value="KAL0295034.1"/>
    <property type="molecule type" value="Genomic_DNA"/>
</dbReference>
<gene>
    <name evidence="1" type="ORF">Sangu_2514100</name>
</gene>
<protein>
    <submittedName>
        <fullName evidence="1">Uncharacterized protein</fullName>
    </submittedName>
</protein>
<proteinExistence type="predicted"/>
<dbReference type="AlphaFoldDB" id="A0AAW2JKP4"/>
<name>A0AAW2JKP4_9LAMI</name>
<accession>A0AAW2JKP4</accession>
<evidence type="ECO:0000313" key="1">
    <source>
        <dbReference type="EMBL" id="KAL0295034.1"/>
    </source>
</evidence>
<reference evidence="1" key="1">
    <citation type="submission" date="2020-06" db="EMBL/GenBank/DDBJ databases">
        <authorList>
            <person name="Li T."/>
            <person name="Hu X."/>
            <person name="Zhang T."/>
            <person name="Song X."/>
            <person name="Zhang H."/>
            <person name="Dai N."/>
            <person name="Sheng W."/>
            <person name="Hou X."/>
            <person name="Wei L."/>
        </authorList>
    </citation>
    <scope>NUCLEOTIDE SEQUENCE</scope>
    <source>
        <strain evidence="1">G01</strain>
        <tissue evidence="1">Leaf</tissue>
    </source>
</reference>
<sequence>MRCQQKLQLEELEEIWNDAYENSRIYKDKTKAFHDHAISRKAFIVGQNVLLFHSKLKLFPFEIKIPTTQKVFKVNGHKLKPFYEGFSPTVVEKMLLIEPTIT</sequence>
<reference evidence="1" key="2">
    <citation type="journal article" date="2024" name="Plant">
        <title>Genomic evolution and insights into agronomic trait innovations of Sesamum species.</title>
        <authorList>
            <person name="Miao H."/>
            <person name="Wang L."/>
            <person name="Qu L."/>
            <person name="Liu H."/>
            <person name="Sun Y."/>
            <person name="Le M."/>
            <person name="Wang Q."/>
            <person name="Wei S."/>
            <person name="Zheng Y."/>
            <person name="Lin W."/>
            <person name="Duan Y."/>
            <person name="Cao H."/>
            <person name="Xiong S."/>
            <person name="Wang X."/>
            <person name="Wei L."/>
            <person name="Li C."/>
            <person name="Ma Q."/>
            <person name="Ju M."/>
            <person name="Zhao R."/>
            <person name="Li G."/>
            <person name="Mu C."/>
            <person name="Tian Q."/>
            <person name="Mei H."/>
            <person name="Zhang T."/>
            <person name="Gao T."/>
            <person name="Zhang H."/>
        </authorList>
    </citation>
    <scope>NUCLEOTIDE SEQUENCE</scope>
    <source>
        <strain evidence="1">G01</strain>
    </source>
</reference>
<comment type="caution">
    <text evidence="1">The sequence shown here is derived from an EMBL/GenBank/DDBJ whole genome shotgun (WGS) entry which is preliminary data.</text>
</comment>
<organism evidence="1">
    <name type="scientific">Sesamum angustifolium</name>
    <dbReference type="NCBI Taxonomy" id="2727405"/>
    <lineage>
        <taxon>Eukaryota</taxon>
        <taxon>Viridiplantae</taxon>
        <taxon>Streptophyta</taxon>
        <taxon>Embryophyta</taxon>
        <taxon>Tracheophyta</taxon>
        <taxon>Spermatophyta</taxon>
        <taxon>Magnoliopsida</taxon>
        <taxon>eudicotyledons</taxon>
        <taxon>Gunneridae</taxon>
        <taxon>Pentapetalae</taxon>
        <taxon>asterids</taxon>
        <taxon>lamiids</taxon>
        <taxon>Lamiales</taxon>
        <taxon>Pedaliaceae</taxon>
        <taxon>Sesamum</taxon>
    </lineage>
</organism>